<dbReference type="SUPFAM" id="SSF57701">
    <property type="entry name" value="Zn2/Cys6 DNA-binding domain"/>
    <property type="match status" value="1"/>
</dbReference>
<keyword evidence="1" id="KW-0539">Nucleus</keyword>
<dbReference type="OrthoDB" id="76038at2759"/>
<dbReference type="InterPro" id="IPR036864">
    <property type="entry name" value="Zn2-C6_fun-type_DNA-bd_sf"/>
</dbReference>
<dbReference type="Pfam" id="PF00172">
    <property type="entry name" value="Zn_clus"/>
    <property type="match status" value="1"/>
</dbReference>
<gene>
    <name evidence="4" type="ORF">AK830_g11972</name>
</gene>
<keyword evidence="5" id="KW-1185">Reference proteome</keyword>
<dbReference type="PANTHER" id="PTHR38663">
    <property type="match status" value="1"/>
</dbReference>
<feature type="domain" description="Zn(2)-C6 fungal-type" evidence="3">
    <location>
        <begin position="643"/>
        <end position="673"/>
    </location>
</feature>
<feature type="compositionally biased region" description="Low complexity" evidence="2">
    <location>
        <begin position="559"/>
        <end position="576"/>
    </location>
</feature>
<dbReference type="GO" id="GO:0000981">
    <property type="term" value="F:DNA-binding transcription factor activity, RNA polymerase II-specific"/>
    <property type="evidence" value="ECO:0007669"/>
    <property type="project" value="InterPro"/>
</dbReference>
<dbReference type="GO" id="GO:0008270">
    <property type="term" value="F:zinc ion binding"/>
    <property type="evidence" value="ECO:0007669"/>
    <property type="project" value="InterPro"/>
</dbReference>
<comment type="caution">
    <text evidence="4">The sequence shown here is derived from an EMBL/GenBank/DDBJ whole genome shotgun (WGS) entry which is preliminary data.</text>
</comment>
<feature type="region of interest" description="Disordered" evidence="2">
    <location>
        <begin position="518"/>
        <end position="576"/>
    </location>
</feature>
<name>A0A0P7ABN7_9HYPO</name>
<organism evidence="4 5">
    <name type="scientific">Neonectria ditissima</name>
    <dbReference type="NCBI Taxonomy" id="78410"/>
    <lineage>
        <taxon>Eukaryota</taxon>
        <taxon>Fungi</taxon>
        <taxon>Dikarya</taxon>
        <taxon>Ascomycota</taxon>
        <taxon>Pezizomycotina</taxon>
        <taxon>Sordariomycetes</taxon>
        <taxon>Hypocreomycetidae</taxon>
        <taxon>Hypocreales</taxon>
        <taxon>Nectriaceae</taxon>
        <taxon>Neonectria</taxon>
    </lineage>
</organism>
<dbReference type="SUPFAM" id="SSF51905">
    <property type="entry name" value="FAD/NAD(P)-binding domain"/>
    <property type="match status" value="1"/>
</dbReference>
<reference evidence="4 5" key="1">
    <citation type="submission" date="2015-09" db="EMBL/GenBank/DDBJ databases">
        <title>Draft genome of a European isolate of the apple canker pathogen Neonectria ditissima.</title>
        <authorList>
            <person name="Gomez-Cortecero A."/>
            <person name="Harrison R.J."/>
            <person name="Armitage A.D."/>
        </authorList>
    </citation>
    <scope>NUCLEOTIDE SEQUENCE [LARGE SCALE GENOMIC DNA]</scope>
    <source>
        <strain evidence="4 5">R09/05</strain>
    </source>
</reference>
<evidence type="ECO:0000259" key="3">
    <source>
        <dbReference type="Pfam" id="PF00172"/>
    </source>
</evidence>
<evidence type="ECO:0000256" key="2">
    <source>
        <dbReference type="SAM" id="MobiDB-lite"/>
    </source>
</evidence>
<sequence>MAENKGIHVEEDILDCLMVGAGPCGLSVAARLREHTPAALFTDEEHRRYHWIGKYGKRVTLKHVKSGKISNGQTARPEYKMMVLDATEGSWMGRWNKLFRMYGITHLRSPMLWHVDPQDRDALLSHAYSNEREDELVEIRNCVGKEVSKHFAKKRNSAGRRACGGKQEARIAINLRERNDYYTPSTALFNDHCEKVADRYHLGAESIRKESVEHIDYGIVKGISIDDEKLFTVTSNQVRRYARTVVLAVGPANAAKIPQIPSMPAAESMPQACHSMHIERFPDPVVLERIKARRATNVLVVGGGLTSAQLSDLAIRRGVTKVWHVMRGPLRIKHFDVDLEWMGKYKNAEQARFWTADSDDERLEIIKAARGGGSITPLFHKRLKKHLATKKLELHTETSLVDAKFDGTDGDGMWTVQTNPPIAGLPAMDYIYFATGIQTDFSTLPYLQTMLKNFPIEGRGGFPCLNEDLMWNSDVPLFMSGRMAALQLGPAAPNLGGAKVGAERIAWAIEDLVPRPGLLGDDDDGHDGGTADGLAGARRFAGSDSTHTPASDARSPELSAQPQTAQPPSQTRASNPLIQLPLPTTTLAFFTLSSNDYTLPADQPPCQMARMGSTKVRTGCATCKYVVARDPPSSGRLTRARERIRKVKCDETWPQCLRCKKTGRTCDGYRAPPTGSLSWDVLLHPQRPVTPTCDVMELRSLAFFHQVVAPVLSGPFDASFWTHLVAQATHHEPAARHAVLAISSFFEGFSATTCRSKANNPFAILHYNRAIKRVITSQVKDINSILVVCILFICIEFLRGDEKAAISHTRHGVRVLSAAPDSSKVASASIFCHMSIFPLFFGGAIADFPLLTKHAPKATGAFQSIIEAQHALDILDARAVRLVRMSSAYEIQPLTDKGLSNSVLGEEQPGEPRDLGTPLARFFAVNTPQDDEWEAMLDEQRSLGAAIEDWGKAFARFQATRSAHFHEDTATLALKIRWLVSKIWVRCCLTREEMVYDGAKPEFESIVNLARCALSKTPAKPTEFPKKFMFDMGFGPLLHFVVIKCRYLHLRVAALSLMKALSRQRESLWDSLTMYMIGERTIEEEHGIELRGDLKGHAQDAELPSEEDRIRGYFLEEAHEVVVAGVVLRRRCLCILRLNAEGGMETQREWITVHTER</sequence>
<evidence type="ECO:0000256" key="1">
    <source>
        <dbReference type="ARBA" id="ARBA00023242"/>
    </source>
</evidence>
<dbReference type="EMBL" id="LKCW01000319">
    <property type="protein sequence ID" value="KPM34597.1"/>
    <property type="molecule type" value="Genomic_DNA"/>
</dbReference>
<evidence type="ECO:0000313" key="4">
    <source>
        <dbReference type="EMBL" id="KPM34597.1"/>
    </source>
</evidence>
<proteinExistence type="predicted"/>
<dbReference type="AlphaFoldDB" id="A0A0P7ABN7"/>
<protein>
    <recommendedName>
        <fullName evidence="3">Zn(2)-C6 fungal-type domain-containing protein</fullName>
    </recommendedName>
</protein>
<dbReference type="PANTHER" id="PTHR38663:SF1">
    <property type="entry name" value="L-ORNITHINE N(5)-MONOOXYGENASE"/>
    <property type="match status" value="1"/>
</dbReference>
<dbReference type="InterPro" id="IPR001138">
    <property type="entry name" value="Zn2Cys6_DnaBD"/>
</dbReference>
<accession>A0A0P7ABN7</accession>
<dbReference type="InterPro" id="IPR036188">
    <property type="entry name" value="FAD/NAD-bd_sf"/>
</dbReference>
<dbReference type="Proteomes" id="UP000050424">
    <property type="component" value="Unassembled WGS sequence"/>
</dbReference>
<dbReference type="Gene3D" id="3.50.50.60">
    <property type="entry name" value="FAD/NAD(P)-binding domain"/>
    <property type="match status" value="1"/>
</dbReference>
<evidence type="ECO:0000313" key="5">
    <source>
        <dbReference type="Proteomes" id="UP000050424"/>
    </source>
</evidence>
<dbReference type="CDD" id="cd00067">
    <property type="entry name" value="GAL4"/>
    <property type="match status" value="1"/>
</dbReference>